<dbReference type="EMBL" id="MHQN01000015">
    <property type="protein sequence ID" value="OHA03596.1"/>
    <property type="molecule type" value="Genomic_DNA"/>
</dbReference>
<organism evidence="1 2">
    <name type="scientific">Candidatus Sungbacteria bacterium RIFCSPHIGHO2_02_FULL_53_17</name>
    <dbReference type="NCBI Taxonomy" id="1802275"/>
    <lineage>
        <taxon>Bacteria</taxon>
        <taxon>Candidatus Sungiibacteriota</taxon>
    </lineage>
</organism>
<proteinExistence type="predicted"/>
<dbReference type="SUPFAM" id="SSF55469">
    <property type="entry name" value="FMN-dependent nitroreductase-like"/>
    <property type="match status" value="2"/>
</dbReference>
<evidence type="ECO:0000313" key="1">
    <source>
        <dbReference type="EMBL" id="OHA03596.1"/>
    </source>
</evidence>
<reference evidence="1 2" key="1">
    <citation type="journal article" date="2016" name="Nat. Commun.">
        <title>Thousands of microbial genomes shed light on interconnected biogeochemical processes in an aquifer system.</title>
        <authorList>
            <person name="Anantharaman K."/>
            <person name="Brown C.T."/>
            <person name="Hug L.A."/>
            <person name="Sharon I."/>
            <person name="Castelle C.J."/>
            <person name="Probst A.J."/>
            <person name="Thomas B.C."/>
            <person name="Singh A."/>
            <person name="Wilkins M.J."/>
            <person name="Karaoz U."/>
            <person name="Brodie E.L."/>
            <person name="Williams K.H."/>
            <person name="Hubbard S.S."/>
            <person name="Banfield J.F."/>
        </authorList>
    </citation>
    <scope>NUCLEOTIDE SEQUENCE [LARGE SCALE GENOMIC DNA]</scope>
</reference>
<evidence type="ECO:0000313" key="2">
    <source>
        <dbReference type="Proteomes" id="UP000177177"/>
    </source>
</evidence>
<name>A0A1G2KVZ4_9BACT</name>
<protein>
    <submittedName>
        <fullName evidence="1">Uncharacterized protein</fullName>
    </submittedName>
</protein>
<comment type="caution">
    <text evidence="1">The sequence shown here is derived from an EMBL/GenBank/DDBJ whole genome shotgun (WGS) entry which is preliminary data.</text>
</comment>
<accession>A0A1G2KVZ4</accession>
<gene>
    <name evidence="1" type="ORF">A3C92_01245</name>
</gene>
<dbReference type="AlphaFoldDB" id="A0A1G2KVZ4"/>
<dbReference type="Proteomes" id="UP000177177">
    <property type="component" value="Unassembled WGS sequence"/>
</dbReference>
<dbReference type="InterPro" id="IPR000415">
    <property type="entry name" value="Nitroreductase-like"/>
</dbReference>
<dbReference type="GO" id="GO:0016491">
    <property type="term" value="F:oxidoreductase activity"/>
    <property type="evidence" value="ECO:0007669"/>
    <property type="project" value="InterPro"/>
</dbReference>
<sequence length="353" mass="40157">MSEGIRQILQAGISAPSGENSQPWLFSIDGNKVDIFNNAQRDTSVYNHNQRSHLVSHGCLIENIFIAAVALGHHARLELFPENANPKLISRFHFTAAEEQDESGLFPYIAQRCTNRKPYKKIPLLSEHRERIAQSITGIGEVKLKLTEDPVAIMRLAEVGALNEKIVFENRALHHFLFEHLTWTKSKDERNPGFYIDTLELPPPAHFLFRMFQSWPLVSFLNTIGFSTLIKKGNQNVYQAASAMGVLMTETKYDLDYINIGRALQRIWLTATKHGLAFQPLTGVLFFMQAIDGGASKRFSTEHIAQVQKHYKIVQKIFDVEHESVAIMFRMGYDGEPSARTSRFPLENFIVKN</sequence>
<dbReference type="Gene3D" id="3.40.109.10">
    <property type="entry name" value="NADH Oxidase"/>
    <property type="match status" value="1"/>
</dbReference>